<comment type="pathway">
    <text evidence="4">Lipid metabolism.</text>
</comment>
<dbReference type="EC" id="2.7.8.5" evidence="6"/>
<organism evidence="20 21">
    <name type="scientific">Candidatus Scatoplasma merdavium</name>
    <dbReference type="NCBI Taxonomy" id="2840932"/>
    <lineage>
        <taxon>Bacteria</taxon>
        <taxon>Bacillati</taxon>
        <taxon>Bacillota</taxon>
        <taxon>Bacilli</taxon>
        <taxon>Bacillales</taxon>
        <taxon>Candidatus Scatoplasma</taxon>
    </lineage>
</organism>
<keyword evidence="14" id="KW-0594">Phospholipid biosynthesis</keyword>
<evidence type="ECO:0000256" key="4">
    <source>
        <dbReference type="ARBA" id="ARBA00005189"/>
    </source>
</evidence>
<keyword evidence="8" id="KW-0444">Lipid biosynthesis</keyword>
<accession>A0A9D9D8D8</accession>
<evidence type="ECO:0000256" key="1">
    <source>
        <dbReference type="ARBA" id="ARBA00003973"/>
    </source>
</evidence>
<dbReference type="EMBL" id="JADING010000084">
    <property type="protein sequence ID" value="MBO8414418.1"/>
    <property type="molecule type" value="Genomic_DNA"/>
</dbReference>
<dbReference type="PIRSF" id="PIRSF000847">
    <property type="entry name" value="Phos_ph_gly_syn"/>
    <property type="match status" value="1"/>
</dbReference>
<comment type="similarity">
    <text evidence="5 18">Belongs to the CDP-alcohol phosphatidyltransferase class-I family.</text>
</comment>
<keyword evidence="15" id="KW-1208">Phospholipid metabolism</keyword>
<feature type="transmembrane region" description="Helical" evidence="19">
    <location>
        <begin position="174"/>
        <end position="198"/>
    </location>
</feature>
<evidence type="ECO:0000256" key="3">
    <source>
        <dbReference type="ARBA" id="ARBA00005042"/>
    </source>
</evidence>
<feature type="transmembrane region" description="Helical" evidence="19">
    <location>
        <begin position="146"/>
        <end position="168"/>
    </location>
</feature>
<evidence type="ECO:0000256" key="7">
    <source>
        <dbReference type="ARBA" id="ARBA00014944"/>
    </source>
</evidence>
<evidence type="ECO:0000256" key="10">
    <source>
        <dbReference type="ARBA" id="ARBA00022692"/>
    </source>
</evidence>
<evidence type="ECO:0000256" key="6">
    <source>
        <dbReference type="ARBA" id="ARBA00013170"/>
    </source>
</evidence>
<evidence type="ECO:0000256" key="17">
    <source>
        <dbReference type="ARBA" id="ARBA00048586"/>
    </source>
</evidence>
<evidence type="ECO:0000256" key="18">
    <source>
        <dbReference type="RuleBase" id="RU003750"/>
    </source>
</evidence>
<keyword evidence="11 19" id="KW-1133">Transmembrane helix</keyword>
<evidence type="ECO:0000256" key="2">
    <source>
        <dbReference type="ARBA" id="ARBA00004141"/>
    </source>
</evidence>
<evidence type="ECO:0000256" key="13">
    <source>
        <dbReference type="ARBA" id="ARBA00023136"/>
    </source>
</evidence>
<comment type="pathway">
    <text evidence="3">Phospholipid metabolism; phosphatidylglycerol biosynthesis; phosphatidylglycerol from CDP-diacylglycerol: step 1/2.</text>
</comment>
<dbReference type="GO" id="GO:0008444">
    <property type="term" value="F:CDP-diacylglycerol-glycerol-3-phosphate 3-phosphatidyltransferase activity"/>
    <property type="evidence" value="ECO:0007669"/>
    <property type="project" value="UniProtKB-EC"/>
</dbReference>
<evidence type="ECO:0000313" key="20">
    <source>
        <dbReference type="EMBL" id="MBO8414418.1"/>
    </source>
</evidence>
<feature type="transmembrane region" description="Helical" evidence="19">
    <location>
        <begin position="21"/>
        <end position="40"/>
    </location>
</feature>
<evidence type="ECO:0000256" key="8">
    <source>
        <dbReference type="ARBA" id="ARBA00022516"/>
    </source>
</evidence>
<sequence>MKENKKKIHIARKDFYTIPNILCYFRFALVPLFITFYLYGLYHSSLGFEIAGIVMVVLASLTDLVDGKIARKFNLITDLGKFLDPAADKVMQFAIAIVNCLVFKDFTGHNYMWVLLGVFITKELTQFLSIYLIWRHGQYINGAKWYGKLSTFVFDVLMIVTIAIPLFSEPTQGITIALNIMLLVVLVVLIFAWVMYIVECVKLWKSGVNNIPPSIYGEESKEEDDND</sequence>
<evidence type="ECO:0000256" key="14">
    <source>
        <dbReference type="ARBA" id="ARBA00023209"/>
    </source>
</evidence>
<comment type="catalytic activity">
    <reaction evidence="17">
        <text>a CDP-1,2-diacyl-sn-glycerol + sn-glycerol 3-phosphate = a 1,2-diacyl-sn-glycero-3-phospho-(1'-sn-glycero-3'-phosphate) + CMP + H(+)</text>
        <dbReference type="Rhea" id="RHEA:12593"/>
        <dbReference type="ChEBI" id="CHEBI:15378"/>
        <dbReference type="ChEBI" id="CHEBI:57597"/>
        <dbReference type="ChEBI" id="CHEBI:58332"/>
        <dbReference type="ChEBI" id="CHEBI:60110"/>
        <dbReference type="ChEBI" id="CHEBI:60377"/>
        <dbReference type="EC" id="2.7.8.5"/>
    </reaction>
</comment>
<evidence type="ECO:0000256" key="16">
    <source>
        <dbReference type="ARBA" id="ARBA00033018"/>
    </source>
</evidence>
<reference evidence="20" key="2">
    <citation type="journal article" date="2021" name="PeerJ">
        <title>Extensive microbial diversity within the chicken gut microbiome revealed by metagenomics and culture.</title>
        <authorList>
            <person name="Gilroy R."/>
            <person name="Ravi A."/>
            <person name="Getino M."/>
            <person name="Pursley I."/>
            <person name="Horton D.L."/>
            <person name="Alikhan N.F."/>
            <person name="Baker D."/>
            <person name="Gharbi K."/>
            <person name="Hall N."/>
            <person name="Watson M."/>
            <person name="Adriaenssens E.M."/>
            <person name="Foster-Nyarko E."/>
            <person name="Jarju S."/>
            <person name="Secka A."/>
            <person name="Antonio M."/>
            <person name="Oren A."/>
            <person name="Chaudhuri R.R."/>
            <person name="La Ragione R."/>
            <person name="Hildebrand F."/>
            <person name="Pallen M.J."/>
        </authorList>
    </citation>
    <scope>NUCLEOTIDE SEQUENCE</scope>
    <source>
        <strain evidence="20">1748</strain>
    </source>
</reference>
<evidence type="ECO:0000256" key="12">
    <source>
        <dbReference type="ARBA" id="ARBA00023098"/>
    </source>
</evidence>
<proteinExistence type="inferred from homology"/>
<reference evidence="20" key="1">
    <citation type="submission" date="2020-10" db="EMBL/GenBank/DDBJ databases">
        <authorList>
            <person name="Gilroy R."/>
        </authorList>
    </citation>
    <scope>NUCLEOTIDE SEQUENCE</scope>
    <source>
        <strain evidence="20">1748</strain>
    </source>
</reference>
<keyword evidence="10 19" id="KW-0812">Transmembrane</keyword>
<keyword evidence="9 18" id="KW-0808">Transferase</keyword>
<dbReference type="InterPro" id="IPR004570">
    <property type="entry name" value="Phosphatidylglycerol_P_synth"/>
</dbReference>
<gene>
    <name evidence="20" type="ORF">IAC78_02950</name>
</gene>
<evidence type="ECO:0000313" key="21">
    <source>
        <dbReference type="Proteomes" id="UP000823629"/>
    </source>
</evidence>
<protein>
    <recommendedName>
        <fullName evidence="7">CDP-diacylglycerol--glycerol-3-phosphate 3-phosphatidyltransferase</fullName>
        <ecNumber evidence="6">2.7.8.5</ecNumber>
    </recommendedName>
    <alternativeName>
        <fullName evidence="16">Phosphatidylglycerophosphate synthase</fullName>
    </alternativeName>
</protein>
<dbReference type="PANTHER" id="PTHR14269">
    <property type="entry name" value="CDP-DIACYLGLYCEROL--GLYCEROL-3-PHOSPHATE 3-PHOSPHATIDYLTRANSFERASE-RELATED"/>
    <property type="match status" value="1"/>
</dbReference>
<evidence type="ECO:0000256" key="19">
    <source>
        <dbReference type="SAM" id="Phobius"/>
    </source>
</evidence>
<evidence type="ECO:0000256" key="5">
    <source>
        <dbReference type="ARBA" id="ARBA00010441"/>
    </source>
</evidence>
<dbReference type="PANTHER" id="PTHR14269:SF62">
    <property type="entry name" value="CDP-DIACYLGLYCEROL--GLYCEROL-3-PHOSPHATE 3-PHOSPHATIDYLTRANSFERASE 1, CHLOROPLASTIC"/>
    <property type="match status" value="1"/>
</dbReference>
<comment type="function">
    <text evidence="1">This protein catalyzes the committed step to the synthesis of the acidic phospholipids.</text>
</comment>
<dbReference type="GO" id="GO:0016020">
    <property type="term" value="C:membrane"/>
    <property type="evidence" value="ECO:0007669"/>
    <property type="project" value="UniProtKB-SubCell"/>
</dbReference>
<dbReference type="Proteomes" id="UP000823629">
    <property type="component" value="Unassembled WGS sequence"/>
</dbReference>
<dbReference type="InterPro" id="IPR000462">
    <property type="entry name" value="CDP-OH_P_trans"/>
</dbReference>
<dbReference type="GO" id="GO:0046474">
    <property type="term" value="P:glycerophospholipid biosynthetic process"/>
    <property type="evidence" value="ECO:0007669"/>
    <property type="project" value="TreeGrafter"/>
</dbReference>
<dbReference type="Pfam" id="PF01066">
    <property type="entry name" value="CDP-OH_P_transf"/>
    <property type="match status" value="1"/>
</dbReference>
<dbReference type="AlphaFoldDB" id="A0A9D9D8D8"/>
<dbReference type="InterPro" id="IPR043130">
    <property type="entry name" value="CDP-OH_PTrfase_TM_dom"/>
</dbReference>
<evidence type="ECO:0000256" key="11">
    <source>
        <dbReference type="ARBA" id="ARBA00022989"/>
    </source>
</evidence>
<evidence type="ECO:0000256" key="15">
    <source>
        <dbReference type="ARBA" id="ARBA00023264"/>
    </source>
</evidence>
<feature type="transmembrane region" description="Helical" evidence="19">
    <location>
        <begin position="110"/>
        <end position="134"/>
    </location>
</feature>
<name>A0A9D9D8D8_9BACL</name>
<dbReference type="PROSITE" id="PS00379">
    <property type="entry name" value="CDP_ALCOHOL_P_TRANSF"/>
    <property type="match status" value="1"/>
</dbReference>
<dbReference type="InterPro" id="IPR048254">
    <property type="entry name" value="CDP_ALCOHOL_P_TRANSF_CS"/>
</dbReference>
<evidence type="ECO:0000256" key="9">
    <source>
        <dbReference type="ARBA" id="ARBA00022679"/>
    </source>
</evidence>
<keyword evidence="13 19" id="KW-0472">Membrane</keyword>
<keyword evidence="12" id="KW-0443">Lipid metabolism</keyword>
<dbReference type="Gene3D" id="1.20.120.1760">
    <property type="match status" value="1"/>
</dbReference>
<comment type="caution">
    <text evidence="20">The sequence shown here is derived from an EMBL/GenBank/DDBJ whole genome shotgun (WGS) entry which is preliminary data.</text>
</comment>
<comment type="subcellular location">
    <subcellularLocation>
        <location evidence="2">Membrane</location>
        <topology evidence="2">Multi-pass membrane protein</topology>
    </subcellularLocation>
</comment>
<dbReference type="InterPro" id="IPR050324">
    <property type="entry name" value="CDP-alcohol_PTase-I"/>
</dbReference>